<dbReference type="EMBL" id="JARJCM010000070">
    <property type="protein sequence ID" value="KAJ7032716.1"/>
    <property type="molecule type" value="Genomic_DNA"/>
</dbReference>
<feature type="region of interest" description="Disordered" evidence="1">
    <location>
        <begin position="535"/>
        <end position="556"/>
    </location>
</feature>
<dbReference type="Proteomes" id="UP001218188">
    <property type="component" value="Unassembled WGS sequence"/>
</dbReference>
<reference evidence="2" key="1">
    <citation type="submission" date="2023-03" db="EMBL/GenBank/DDBJ databases">
        <title>Massive genome expansion in bonnet fungi (Mycena s.s.) driven by repeated elements and novel gene families across ecological guilds.</title>
        <authorList>
            <consortium name="Lawrence Berkeley National Laboratory"/>
            <person name="Harder C.B."/>
            <person name="Miyauchi S."/>
            <person name="Viragh M."/>
            <person name="Kuo A."/>
            <person name="Thoen E."/>
            <person name="Andreopoulos B."/>
            <person name="Lu D."/>
            <person name="Skrede I."/>
            <person name="Drula E."/>
            <person name="Henrissat B."/>
            <person name="Morin E."/>
            <person name="Kohler A."/>
            <person name="Barry K."/>
            <person name="LaButti K."/>
            <person name="Morin E."/>
            <person name="Salamov A."/>
            <person name="Lipzen A."/>
            <person name="Mereny Z."/>
            <person name="Hegedus B."/>
            <person name="Baldrian P."/>
            <person name="Stursova M."/>
            <person name="Weitz H."/>
            <person name="Taylor A."/>
            <person name="Grigoriev I.V."/>
            <person name="Nagy L.G."/>
            <person name="Martin F."/>
            <person name="Kauserud H."/>
        </authorList>
    </citation>
    <scope>NUCLEOTIDE SEQUENCE</scope>
    <source>
        <strain evidence="2">CBHHK200</strain>
    </source>
</reference>
<dbReference type="InterPro" id="IPR016181">
    <property type="entry name" value="Acyl_CoA_acyltransferase"/>
</dbReference>
<keyword evidence="3" id="KW-1185">Reference proteome</keyword>
<feature type="compositionally biased region" description="Acidic residues" evidence="1">
    <location>
        <begin position="542"/>
        <end position="556"/>
    </location>
</feature>
<evidence type="ECO:0000313" key="3">
    <source>
        <dbReference type="Proteomes" id="UP001218188"/>
    </source>
</evidence>
<evidence type="ECO:0000256" key="1">
    <source>
        <dbReference type="SAM" id="MobiDB-lite"/>
    </source>
</evidence>
<name>A0AAD6SRH7_9AGAR</name>
<proteinExistence type="predicted"/>
<dbReference type="SUPFAM" id="SSF55729">
    <property type="entry name" value="Acyl-CoA N-acyltransferases (Nat)"/>
    <property type="match status" value="1"/>
</dbReference>
<evidence type="ECO:0000313" key="2">
    <source>
        <dbReference type="EMBL" id="KAJ7032716.1"/>
    </source>
</evidence>
<gene>
    <name evidence="2" type="ORF">C8F04DRAFT_1003459</name>
</gene>
<comment type="caution">
    <text evidence="2">The sequence shown here is derived from an EMBL/GenBank/DDBJ whole genome shotgun (WGS) entry which is preliminary data.</text>
</comment>
<accession>A0AAD6SRH7</accession>
<protein>
    <submittedName>
        <fullName evidence="2">Ankyrin repeat family protein</fullName>
    </submittedName>
</protein>
<dbReference type="Gene3D" id="1.25.40.20">
    <property type="entry name" value="Ankyrin repeat-containing domain"/>
    <property type="match status" value="1"/>
</dbReference>
<organism evidence="2 3">
    <name type="scientific">Mycena alexandri</name>
    <dbReference type="NCBI Taxonomy" id="1745969"/>
    <lineage>
        <taxon>Eukaryota</taxon>
        <taxon>Fungi</taxon>
        <taxon>Dikarya</taxon>
        <taxon>Basidiomycota</taxon>
        <taxon>Agaricomycotina</taxon>
        <taxon>Agaricomycetes</taxon>
        <taxon>Agaricomycetidae</taxon>
        <taxon>Agaricales</taxon>
        <taxon>Marasmiineae</taxon>
        <taxon>Mycenaceae</taxon>
        <taxon>Mycena</taxon>
    </lineage>
</organism>
<dbReference type="Gene3D" id="3.40.630.30">
    <property type="match status" value="1"/>
</dbReference>
<dbReference type="SUPFAM" id="SSF48403">
    <property type="entry name" value="Ankyrin repeat"/>
    <property type="match status" value="1"/>
</dbReference>
<sequence length="556" mass="62977">MASTNPPDLNVLLNIEVEGHWEHPNIIKIISVQVKHPELGDLVSLNAWRISRAHCASGRFLEIMDEDMQEMHDFSATLFDKFGHVRPHLVDPGHRSGTGCWGHELNSGELLYILDINVKEPYRGKGLGSWTLLKLLGSEHVEIEDTVICWPTPVDIREKDVWNSVRSRQIAFFRKNNFRRIGRTTFFGYSPKINHPSRSIPLDGDVGALDDNRSAISTNFEERQLHFPLHCAIADDKATTVAATIQSFYDRDPTSIHKADEMGFTPIFVAVSSGNLVATRKLLEWDIRGQLENAENAEGVTPLERLADTMRSTREFSEIFLGWDGYSDDELTIQYLLKQAMGQAVDPNLTTHITKNKYGCTCGRCAGGWLSPRMRFRLETDAVFWADSMPMNFSSFSRGQALNPSDMMDSPSDFIPPSLHSSFYLSFYKGYCDVLRAIYLLLSTTDEVLSAPGVLRFTQNADFFFQKGGRVEFAFDSITHCAQEQSPLGDDTFAETFDDYPDWVSRPTCANDLEFQLVRQKIGLDRNQQWGPYYNFEGGGMDVDDESDDDESDDDY</sequence>
<dbReference type="AlphaFoldDB" id="A0AAD6SRH7"/>
<dbReference type="InterPro" id="IPR036770">
    <property type="entry name" value="Ankyrin_rpt-contain_sf"/>
</dbReference>